<keyword evidence="10 12" id="KW-0472">Membrane</keyword>
<keyword evidence="8" id="KW-0735">Signal-anchor</keyword>
<dbReference type="AlphaFoldDB" id="A0A9P0QRQ4"/>
<evidence type="ECO:0000256" key="4">
    <source>
        <dbReference type="ARBA" id="ARBA00014458"/>
    </source>
</evidence>
<evidence type="ECO:0000256" key="13">
    <source>
        <dbReference type="SAM" id="MobiDB-lite"/>
    </source>
</evidence>
<dbReference type="GO" id="GO:0005774">
    <property type="term" value="C:vacuolar membrane"/>
    <property type="evidence" value="ECO:0007669"/>
    <property type="project" value="UniProtKB-SubCell"/>
</dbReference>
<dbReference type="EMBL" id="CAKXYY010000012">
    <property type="protein sequence ID" value="CAH2353748.1"/>
    <property type="molecule type" value="Genomic_DNA"/>
</dbReference>
<evidence type="ECO:0000256" key="7">
    <source>
        <dbReference type="ARBA" id="ARBA00022801"/>
    </source>
</evidence>
<dbReference type="PIRSF" id="PIRSF027093">
    <property type="entry name" value="EndopolyPtase_N1"/>
    <property type="match status" value="1"/>
</dbReference>
<dbReference type="InterPro" id="IPR029052">
    <property type="entry name" value="Metallo-depent_PP-like"/>
</dbReference>
<comment type="similarity">
    <text evidence="2">Belongs to the endopolyphosphatase PPN1 family.</text>
</comment>
<keyword evidence="5 12" id="KW-0926">Vacuole</keyword>
<keyword evidence="9" id="KW-1133">Transmembrane helix</keyword>
<evidence type="ECO:0000256" key="8">
    <source>
        <dbReference type="ARBA" id="ARBA00022968"/>
    </source>
</evidence>
<evidence type="ECO:0000313" key="16">
    <source>
        <dbReference type="EMBL" id="CAH2353748.1"/>
    </source>
</evidence>
<accession>A0A9P0QRQ4</accession>
<feature type="domain" description="Calcineurin-like phosphoesterase" evidence="15">
    <location>
        <begin position="83"/>
        <end position="316"/>
    </location>
</feature>
<evidence type="ECO:0000256" key="9">
    <source>
        <dbReference type="ARBA" id="ARBA00022989"/>
    </source>
</evidence>
<comment type="caution">
    <text evidence="16">The sequence shown here is derived from an EMBL/GenBank/DDBJ whole genome shotgun (WGS) entry which is preliminary data.</text>
</comment>
<evidence type="ECO:0000256" key="2">
    <source>
        <dbReference type="ARBA" id="ARBA00010399"/>
    </source>
</evidence>
<evidence type="ECO:0000256" key="3">
    <source>
        <dbReference type="ARBA" id="ARBA00012459"/>
    </source>
</evidence>
<keyword evidence="7 12" id="KW-0378">Hydrolase</keyword>
<evidence type="ECO:0000256" key="5">
    <source>
        <dbReference type="ARBA" id="ARBA00022554"/>
    </source>
</evidence>
<gene>
    <name evidence="16" type="ORF">CLIB1423_12S02058</name>
</gene>
<keyword evidence="6" id="KW-0812">Transmembrane</keyword>
<comment type="function">
    <text evidence="12">Catalyzes the hydrolysis of inorganic polyphosphate (polyP) chains of many hundreds of phosphate residues into shorter lengths.</text>
</comment>
<feature type="region of interest" description="Disordered" evidence="13">
    <location>
        <begin position="644"/>
        <end position="673"/>
    </location>
</feature>
<evidence type="ECO:0000256" key="12">
    <source>
        <dbReference type="PIRNR" id="PIRNR027093"/>
    </source>
</evidence>
<dbReference type="GO" id="GO:0000324">
    <property type="term" value="C:fungal-type vacuole"/>
    <property type="evidence" value="ECO:0007669"/>
    <property type="project" value="TreeGrafter"/>
</dbReference>
<feature type="region of interest" description="Disordered" evidence="13">
    <location>
        <begin position="388"/>
        <end position="411"/>
    </location>
</feature>
<comment type="subcellular location">
    <subcellularLocation>
        <location evidence="1">Vacuole membrane</location>
        <topology evidence="1">Single-pass type II membrane protein</topology>
    </subcellularLocation>
</comment>
<evidence type="ECO:0000313" key="17">
    <source>
        <dbReference type="Proteomes" id="UP000837801"/>
    </source>
</evidence>
<protein>
    <recommendedName>
        <fullName evidence="4 12">Endopolyphosphatase</fullName>
        <ecNumber evidence="3 12">3.6.1.10</ecNumber>
    </recommendedName>
</protein>
<feature type="compositionally biased region" description="Basic residues" evidence="13">
    <location>
        <begin position="652"/>
        <end position="668"/>
    </location>
</feature>
<dbReference type="InterPro" id="IPR041805">
    <property type="entry name" value="ASMase/PPN1_MPP"/>
</dbReference>
<dbReference type="PANTHER" id="PTHR10340">
    <property type="entry name" value="SPHINGOMYELIN PHOSPHODIESTERASE"/>
    <property type="match status" value="1"/>
</dbReference>
<dbReference type="InterPro" id="IPR004843">
    <property type="entry name" value="Calcineurin-like_PHP"/>
</dbReference>
<dbReference type="SUPFAM" id="SSF56300">
    <property type="entry name" value="Metallo-dependent phosphatases"/>
    <property type="match status" value="1"/>
</dbReference>
<reference evidence="16" key="1">
    <citation type="submission" date="2022-03" db="EMBL/GenBank/DDBJ databases">
        <authorList>
            <person name="Legras J.-L."/>
            <person name="Devillers H."/>
            <person name="Grondin C."/>
        </authorList>
    </citation>
    <scope>NUCLEOTIDE SEQUENCE</scope>
    <source>
        <strain evidence="16">CLIB 1423</strain>
    </source>
</reference>
<sequence>MGNNISIPKLATASVFAVAVLLLLTSQHGAHHDRLSVACNTFTAHTESLAPADQQNITRLGLTPKNVTIVKDTNGFSRKIHGRFVHITDIHPDPYYKVGSDRETELCHGGKGDAAKYGNAVGGCDSPMALMEDTIQWIKDNLKDKVDFVLWTGDNIRHDNDRRYPRSEMHIFDMNQEVADLMYKTFKNNKNPDDPRDMSVDLIPSLGNNDVYPHNLFSPGPTLQTREFYKIWSNFIPQSQLHTFARGAYFFQEVVPGELAVLSVNTLYWFQSNPLVDSCDNKKDPGYKLFEWLGYVLKELRQRNMKVWLSGHVPPNEKNFDLTCLRKYIVWTYEYRDIIIGGVYGHMNIDHFIPLDSKAAYKSLKGKLAKLYGTNDVALLEEFGDDFDLEYDSNSDSDSEDEDGDEDEEVDDSLEDLYRKWNVTIHEDVNESNFTPSFYSPSFSIQGGIPHNKVDYLNSLRELYYAAIKKKKRSGVSSERYAVAHVTASIVPTFNPGLRVWEYNTTHLAEAVNSKIKYAAWDEFFAGVNQLIESNNKLEEESEGEEDHEPVYSSMNDQLTAFKKDKTIPPKKPKNLPLGPAYVPQLFTPERYVQYFADLKGISEGNKKFGYEIEYMTDDKDYEMENLTVDEWLKFGRKLGEPVNNLKAEKAGKKRNKNKKNKNSKNKKNQKEDRYAQLENIWKSYLRHSFIDSDYENMGL</sequence>
<dbReference type="OrthoDB" id="348678at2759"/>
<dbReference type="Pfam" id="PF00149">
    <property type="entry name" value="Metallophos"/>
    <property type="match status" value="1"/>
</dbReference>
<evidence type="ECO:0000256" key="6">
    <source>
        <dbReference type="ARBA" id="ARBA00022692"/>
    </source>
</evidence>
<keyword evidence="11" id="KW-0325">Glycoprotein</keyword>
<dbReference type="PANTHER" id="PTHR10340:SF55">
    <property type="entry name" value="ENDOPOLYPHOSPHATASE"/>
    <property type="match status" value="1"/>
</dbReference>
<name>A0A9P0QRQ4_9ASCO</name>
<evidence type="ECO:0000259" key="15">
    <source>
        <dbReference type="Pfam" id="PF00149"/>
    </source>
</evidence>
<dbReference type="GO" id="GO:0008081">
    <property type="term" value="F:phosphoric diester hydrolase activity"/>
    <property type="evidence" value="ECO:0007669"/>
    <property type="project" value="TreeGrafter"/>
</dbReference>
<evidence type="ECO:0000256" key="10">
    <source>
        <dbReference type="ARBA" id="ARBA00023136"/>
    </source>
</evidence>
<feature type="signal peptide" evidence="14">
    <location>
        <begin position="1"/>
        <end position="32"/>
    </location>
</feature>
<dbReference type="EC" id="3.6.1.10" evidence="3 12"/>
<evidence type="ECO:0000256" key="11">
    <source>
        <dbReference type="ARBA" id="ARBA00023180"/>
    </source>
</evidence>
<dbReference type="InterPro" id="IPR012358">
    <property type="entry name" value="EndopolyPtase_N1"/>
</dbReference>
<keyword evidence="14" id="KW-0732">Signal</keyword>
<feature type="chain" id="PRO_5040191549" description="Endopolyphosphatase" evidence="14">
    <location>
        <begin position="33"/>
        <end position="700"/>
    </location>
</feature>
<evidence type="ECO:0000256" key="1">
    <source>
        <dbReference type="ARBA" id="ARBA00004576"/>
    </source>
</evidence>
<organism evidence="16 17">
    <name type="scientific">[Candida] railenensis</name>
    <dbReference type="NCBI Taxonomy" id="45579"/>
    <lineage>
        <taxon>Eukaryota</taxon>
        <taxon>Fungi</taxon>
        <taxon>Dikarya</taxon>
        <taxon>Ascomycota</taxon>
        <taxon>Saccharomycotina</taxon>
        <taxon>Pichiomycetes</taxon>
        <taxon>Debaryomycetaceae</taxon>
        <taxon>Kurtzmaniella</taxon>
    </lineage>
</organism>
<dbReference type="GO" id="GO:0004309">
    <property type="term" value="F:exopolyphosphatase activity"/>
    <property type="evidence" value="ECO:0007669"/>
    <property type="project" value="TreeGrafter"/>
</dbReference>
<evidence type="ECO:0000256" key="14">
    <source>
        <dbReference type="SAM" id="SignalP"/>
    </source>
</evidence>
<comment type="catalytic activity">
    <reaction evidence="12">
        <text>[phosphate](n+1) + n H2O = (n+1) phosphate + n H(+)</text>
        <dbReference type="Rhea" id="RHEA:22452"/>
        <dbReference type="Rhea" id="RHEA-COMP:14280"/>
        <dbReference type="ChEBI" id="CHEBI:15377"/>
        <dbReference type="ChEBI" id="CHEBI:15378"/>
        <dbReference type="ChEBI" id="CHEBI:16838"/>
        <dbReference type="ChEBI" id="CHEBI:43474"/>
        <dbReference type="EC" id="3.6.1.10"/>
    </reaction>
</comment>
<dbReference type="GO" id="GO:0000298">
    <property type="term" value="F:endopolyphosphatase activity"/>
    <property type="evidence" value="ECO:0007669"/>
    <property type="project" value="UniProtKB-EC"/>
</dbReference>
<proteinExistence type="inferred from homology"/>
<dbReference type="GO" id="GO:0006798">
    <property type="term" value="P:polyphosphate catabolic process"/>
    <property type="evidence" value="ECO:0007669"/>
    <property type="project" value="TreeGrafter"/>
</dbReference>
<keyword evidence="17" id="KW-1185">Reference proteome</keyword>
<dbReference type="CDD" id="cd00842">
    <property type="entry name" value="MPP_ASMase"/>
    <property type="match status" value="1"/>
</dbReference>
<dbReference type="Proteomes" id="UP000837801">
    <property type="component" value="Unassembled WGS sequence"/>
</dbReference>